<reference evidence="1 2" key="1">
    <citation type="submission" date="2024-01" db="EMBL/GenBank/DDBJ databases">
        <title>Genome assemblies of Stephania.</title>
        <authorList>
            <person name="Yang L."/>
        </authorList>
    </citation>
    <scope>NUCLEOTIDE SEQUENCE [LARGE SCALE GENOMIC DNA]</scope>
    <source>
        <strain evidence="1">QJT</strain>
        <tissue evidence="1">Leaf</tissue>
    </source>
</reference>
<name>A0AAP0I7I4_9MAGN</name>
<comment type="caution">
    <text evidence="1">The sequence shown here is derived from an EMBL/GenBank/DDBJ whole genome shotgun (WGS) entry which is preliminary data.</text>
</comment>
<proteinExistence type="predicted"/>
<keyword evidence="2" id="KW-1185">Reference proteome</keyword>
<gene>
    <name evidence="1" type="ORF">Sjap_018196</name>
</gene>
<dbReference type="Proteomes" id="UP001417504">
    <property type="component" value="Unassembled WGS sequence"/>
</dbReference>
<organism evidence="1 2">
    <name type="scientific">Stephania japonica</name>
    <dbReference type="NCBI Taxonomy" id="461633"/>
    <lineage>
        <taxon>Eukaryota</taxon>
        <taxon>Viridiplantae</taxon>
        <taxon>Streptophyta</taxon>
        <taxon>Embryophyta</taxon>
        <taxon>Tracheophyta</taxon>
        <taxon>Spermatophyta</taxon>
        <taxon>Magnoliopsida</taxon>
        <taxon>Ranunculales</taxon>
        <taxon>Menispermaceae</taxon>
        <taxon>Menispermoideae</taxon>
        <taxon>Cissampelideae</taxon>
        <taxon>Stephania</taxon>
    </lineage>
</organism>
<accession>A0AAP0I7I4</accession>
<dbReference type="AlphaFoldDB" id="A0AAP0I7I4"/>
<evidence type="ECO:0000313" key="2">
    <source>
        <dbReference type="Proteomes" id="UP001417504"/>
    </source>
</evidence>
<dbReference type="EMBL" id="JBBNAE010000007">
    <property type="protein sequence ID" value="KAK9110136.1"/>
    <property type="molecule type" value="Genomic_DNA"/>
</dbReference>
<sequence>MKPMTRQNQNRKLKNKRLQLHRQSHFYKQINLQLSNMILVKIRVQKFPRGKWHCYTL</sequence>
<evidence type="ECO:0000313" key="1">
    <source>
        <dbReference type="EMBL" id="KAK9110136.1"/>
    </source>
</evidence>
<protein>
    <submittedName>
        <fullName evidence="1">Uncharacterized protein</fullName>
    </submittedName>
</protein>